<keyword evidence="11 13" id="KW-0472">Membrane</keyword>
<evidence type="ECO:0000256" key="6">
    <source>
        <dbReference type="ARBA" id="ARBA00022741"/>
    </source>
</evidence>
<evidence type="ECO:0000256" key="7">
    <source>
        <dbReference type="ARBA" id="ARBA00022777"/>
    </source>
</evidence>
<protein>
    <recommendedName>
        <fullName evidence="14">HAMP domain-containing protein</fullName>
    </recommendedName>
</protein>
<comment type="caution">
    <text evidence="15">The sequence shown here is derived from an EMBL/GenBank/DDBJ whole genome shotgun (WGS) entry which is preliminary data.</text>
</comment>
<dbReference type="InterPro" id="IPR003660">
    <property type="entry name" value="HAMP_dom"/>
</dbReference>
<dbReference type="SUPFAM" id="SSF55874">
    <property type="entry name" value="ATPase domain of HSP90 chaperone/DNA topoisomerase II/histidine kinase"/>
    <property type="match status" value="1"/>
</dbReference>
<evidence type="ECO:0000256" key="12">
    <source>
        <dbReference type="SAM" id="Coils"/>
    </source>
</evidence>
<evidence type="ECO:0000256" key="8">
    <source>
        <dbReference type="ARBA" id="ARBA00022840"/>
    </source>
</evidence>
<dbReference type="InterPro" id="IPR036890">
    <property type="entry name" value="HATPase_C_sf"/>
</dbReference>
<dbReference type="InterPro" id="IPR010559">
    <property type="entry name" value="Sig_transdc_His_kin_internal"/>
</dbReference>
<evidence type="ECO:0000256" key="10">
    <source>
        <dbReference type="ARBA" id="ARBA00023012"/>
    </source>
</evidence>
<dbReference type="Proteomes" id="UP000190626">
    <property type="component" value="Unassembled WGS sequence"/>
</dbReference>
<keyword evidence="8" id="KW-0067">ATP-binding</keyword>
<feature type="domain" description="HAMP" evidence="14">
    <location>
        <begin position="323"/>
        <end position="375"/>
    </location>
</feature>
<dbReference type="SMART" id="SM00387">
    <property type="entry name" value="HATPase_c"/>
    <property type="match status" value="1"/>
</dbReference>
<keyword evidence="6" id="KW-0547">Nucleotide-binding</keyword>
<evidence type="ECO:0000313" key="16">
    <source>
        <dbReference type="Proteomes" id="UP000190626"/>
    </source>
</evidence>
<keyword evidence="4" id="KW-0808">Transferase</keyword>
<reference evidence="16" key="1">
    <citation type="submission" date="2016-07" db="EMBL/GenBank/DDBJ databases">
        <authorList>
            <person name="Florea S."/>
            <person name="Webb J.S."/>
            <person name="Jaromczyk J."/>
            <person name="Schardl C.L."/>
        </authorList>
    </citation>
    <scope>NUCLEOTIDE SEQUENCE [LARGE SCALE GENOMIC DNA]</scope>
    <source>
        <strain evidence="16">CY1</strain>
    </source>
</reference>
<evidence type="ECO:0000256" key="2">
    <source>
        <dbReference type="ARBA" id="ARBA00022475"/>
    </source>
</evidence>
<evidence type="ECO:0000313" key="15">
    <source>
        <dbReference type="EMBL" id="OPH59917.1"/>
    </source>
</evidence>
<dbReference type="InterPro" id="IPR003594">
    <property type="entry name" value="HATPase_dom"/>
</dbReference>
<dbReference type="CDD" id="cd06225">
    <property type="entry name" value="HAMP"/>
    <property type="match status" value="1"/>
</dbReference>
<evidence type="ECO:0000256" key="9">
    <source>
        <dbReference type="ARBA" id="ARBA00022989"/>
    </source>
</evidence>
<gene>
    <name evidence="15" type="ORF">BC351_18495</name>
</gene>
<accession>A0A1V4HPF2</accession>
<dbReference type="PANTHER" id="PTHR34220">
    <property type="entry name" value="SENSOR HISTIDINE KINASE YPDA"/>
    <property type="match status" value="1"/>
</dbReference>
<dbReference type="SMART" id="SM00304">
    <property type="entry name" value="HAMP"/>
    <property type="match status" value="1"/>
</dbReference>
<dbReference type="PROSITE" id="PS50885">
    <property type="entry name" value="HAMP"/>
    <property type="match status" value="1"/>
</dbReference>
<dbReference type="OrthoDB" id="2493994at2"/>
<dbReference type="Gene3D" id="6.10.340.10">
    <property type="match status" value="1"/>
</dbReference>
<keyword evidence="7" id="KW-0418">Kinase</keyword>
<dbReference type="GO" id="GO:0000155">
    <property type="term" value="F:phosphorelay sensor kinase activity"/>
    <property type="evidence" value="ECO:0007669"/>
    <property type="project" value="InterPro"/>
</dbReference>
<feature type="transmembrane region" description="Helical" evidence="13">
    <location>
        <begin position="15"/>
        <end position="36"/>
    </location>
</feature>
<dbReference type="PANTHER" id="PTHR34220:SF11">
    <property type="entry name" value="SENSOR PROTEIN KINASE HPTS"/>
    <property type="match status" value="1"/>
</dbReference>
<dbReference type="Pfam" id="PF00672">
    <property type="entry name" value="HAMP"/>
    <property type="match status" value="1"/>
</dbReference>
<dbReference type="RefSeq" id="WP_158081996.1">
    <property type="nucleotide sequence ID" value="NZ_MBTG01000005.1"/>
</dbReference>
<evidence type="ECO:0000256" key="11">
    <source>
        <dbReference type="ARBA" id="ARBA00023136"/>
    </source>
</evidence>
<keyword evidence="9 13" id="KW-1133">Transmembrane helix</keyword>
<evidence type="ECO:0000259" key="14">
    <source>
        <dbReference type="PROSITE" id="PS50885"/>
    </source>
</evidence>
<feature type="coiled-coil region" evidence="12">
    <location>
        <begin position="367"/>
        <end position="397"/>
    </location>
</feature>
<evidence type="ECO:0000256" key="4">
    <source>
        <dbReference type="ARBA" id="ARBA00022679"/>
    </source>
</evidence>
<keyword evidence="12" id="KW-0175">Coiled coil</keyword>
<evidence type="ECO:0000256" key="13">
    <source>
        <dbReference type="SAM" id="Phobius"/>
    </source>
</evidence>
<dbReference type="GO" id="GO:0005524">
    <property type="term" value="F:ATP binding"/>
    <property type="evidence" value="ECO:0007669"/>
    <property type="project" value="UniProtKB-KW"/>
</dbReference>
<organism evidence="15 16">
    <name type="scientific">Paenibacillus ferrarius</name>
    <dbReference type="NCBI Taxonomy" id="1469647"/>
    <lineage>
        <taxon>Bacteria</taxon>
        <taxon>Bacillati</taxon>
        <taxon>Bacillota</taxon>
        <taxon>Bacilli</taxon>
        <taxon>Bacillales</taxon>
        <taxon>Paenibacillaceae</taxon>
        <taxon>Paenibacillus</taxon>
    </lineage>
</organism>
<keyword evidence="16" id="KW-1185">Reference proteome</keyword>
<keyword evidence="10" id="KW-0902">Two-component regulatory system</keyword>
<dbReference type="GO" id="GO:0005886">
    <property type="term" value="C:plasma membrane"/>
    <property type="evidence" value="ECO:0007669"/>
    <property type="project" value="UniProtKB-SubCell"/>
</dbReference>
<proteinExistence type="predicted"/>
<dbReference type="AlphaFoldDB" id="A0A1V4HPF2"/>
<dbReference type="Pfam" id="PF06580">
    <property type="entry name" value="His_kinase"/>
    <property type="match status" value="1"/>
</dbReference>
<keyword evidence="3" id="KW-0597">Phosphoprotein</keyword>
<dbReference type="Pfam" id="PF02518">
    <property type="entry name" value="HATPase_c"/>
    <property type="match status" value="1"/>
</dbReference>
<keyword evidence="2" id="KW-1003">Cell membrane</keyword>
<dbReference type="SUPFAM" id="SSF158472">
    <property type="entry name" value="HAMP domain-like"/>
    <property type="match status" value="1"/>
</dbReference>
<evidence type="ECO:0000256" key="1">
    <source>
        <dbReference type="ARBA" id="ARBA00004651"/>
    </source>
</evidence>
<dbReference type="Gene3D" id="3.30.565.10">
    <property type="entry name" value="Histidine kinase-like ATPase, C-terminal domain"/>
    <property type="match status" value="1"/>
</dbReference>
<evidence type="ECO:0000256" key="5">
    <source>
        <dbReference type="ARBA" id="ARBA00022692"/>
    </source>
</evidence>
<evidence type="ECO:0000256" key="3">
    <source>
        <dbReference type="ARBA" id="ARBA00022553"/>
    </source>
</evidence>
<dbReference type="EMBL" id="MBTG01000005">
    <property type="protein sequence ID" value="OPH59917.1"/>
    <property type="molecule type" value="Genomic_DNA"/>
</dbReference>
<dbReference type="STRING" id="1469647.BC351_18495"/>
<sequence length="595" mass="68100">MINHWNPYNSIRGKLIFYFILVIVVPTLVIFLMYSYNSQRVLEEKIYSANQELVDQSANTMNEMAARMVKAALFAESDFNQFYRPDFSDLNINYNVFIPMKQLQNRLTTTRDLLLNSEAFLQVVDGRRFAVSTLFNYDNNAIIEDEWYTQAQQAKGFPYWSISYKMNPDHGYTQVGIETPYVLMSRILRKDDGNMNGEGVVAIGVPSQTFFGKSARLDSGIPRFLIQTSDNVVRDTEWNLYNLIFEEEQSGQPRTNAFSKRAVINGNRYLINTAEVSQAGFTLLELMSYDHFTNQLDQSRNHSLIGILLVFLMGTILFLGLMIRLTKPIYSLLHSMRKVGRGNFQTAVTVKGRDEISALGHEFNLMVAKLDQLILDLEEEQKNKEEARFQALQAQINPHFLYNTLNSIKLMALLSGTNQNVSDMITALGKLLEFSMKQTQQYVTLRQELEYLELYMTLQKIRFHDNILLNIHVPEALMDNRVLKFSLQPFVENSIIHGGRLPLTVWIEAELMEDRSGMVITVEDNGKGVPESKLAIIQERTIHGNNAKFSGIGVSNVDNRIKLHFGKLYGISLGLSHYGGLKATIRLPIQKEQFE</sequence>
<keyword evidence="5 13" id="KW-0812">Transmembrane</keyword>
<feature type="transmembrane region" description="Helical" evidence="13">
    <location>
        <begin position="304"/>
        <end position="323"/>
    </location>
</feature>
<dbReference type="InterPro" id="IPR050640">
    <property type="entry name" value="Bact_2-comp_sensor_kinase"/>
</dbReference>
<comment type="subcellular location">
    <subcellularLocation>
        <location evidence="1">Cell membrane</location>
        <topology evidence="1">Multi-pass membrane protein</topology>
    </subcellularLocation>
</comment>
<name>A0A1V4HPF2_9BACL</name>